<name>A0A806KGI7_9BACT</name>
<dbReference type="InterPro" id="IPR011042">
    <property type="entry name" value="6-blade_b-propeller_TolB-like"/>
</dbReference>
<dbReference type="Gene3D" id="1.25.40.10">
    <property type="entry name" value="Tetratricopeptide repeat domain"/>
    <property type="match status" value="1"/>
</dbReference>
<reference evidence="2" key="1">
    <citation type="submission" date="2012-03" db="EMBL/GenBank/DDBJ databases">
        <title>Functional metagenomics reveals considerable lignocellulase gene clusters in the gut microbiome of a wood-feeding higher termite.</title>
        <authorList>
            <person name="Liu N."/>
        </authorList>
    </citation>
    <scope>NUCLEOTIDE SEQUENCE</scope>
</reference>
<accession>A0A806KGI7</accession>
<evidence type="ECO:0000313" key="2">
    <source>
        <dbReference type="EMBL" id="AGS51909.1"/>
    </source>
</evidence>
<keyword evidence="1" id="KW-0732">Signal</keyword>
<dbReference type="SUPFAM" id="SSF48452">
    <property type="entry name" value="TPR-like"/>
    <property type="match status" value="1"/>
</dbReference>
<proteinExistence type="predicted"/>
<dbReference type="SUPFAM" id="SSF101898">
    <property type="entry name" value="NHL repeat"/>
    <property type="match status" value="1"/>
</dbReference>
<dbReference type="EMBL" id="JQ844177">
    <property type="protein sequence ID" value="AGS51909.1"/>
    <property type="molecule type" value="Genomic_DNA"/>
</dbReference>
<dbReference type="InterPro" id="IPR011990">
    <property type="entry name" value="TPR-like_helical_dom_sf"/>
</dbReference>
<dbReference type="Pfam" id="PF13432">
    <property type="entry name" value="TPR_16"/>
    <property type="match status" value="1"/>
</dbReference>
<dbReference type="Gene3D" id="2.120.10.30">
    <property type="entry name" value="TolB, C-terminal domain"/>
    <property type="match status" value="1"/>
</dbReference>
<organism evidence="2">
    <name type="scientific">uncultured bacterium contig00002</name>
    <dbReference type="NCBI Taxonomy" id="1181494"/>
    <lineage>
        <taxon>Bacteria</taxon>
        <taxon>environmental samples</taxon>
    </lineage>
</organism>
<evidence type="ECO:0000256" key="1">
    <source>
        <dbReference type="SAM" id="SignalP"/>
    </source>
</evidence>
<feature type="signal peptide" evidence="1">
    <location>
        <begin position="1"/>
        <end position="22"/>
    </location>
</feature>
<feature type="chain" id="PRO_5032306019" evidence="1">
    <location>
        <begin position="23"/>
        <end position="493"/>
    </location>
</feature>
<protein>
    <submittedName>
        <fullName evidence="2">NHL repeat protein</fullName>
    </submittedName>
</protein>
<dbReference type="AlphaFoldDB" id="A0A806KGI7"/>
<sequence length="493" mass="55877">MKNKTAFLSLLITHFSLLISHAAPTNYTYNYDFWEEQVASPDAYRVSNYILGTSLGLTNFLDPQGLFVRENRLYICDSGNNRIVLVEVNEKGEHVLVSSVSSVIIDGVVSPFNYPMDIFESRDGFLYIADTRNRRILKLDRDWNYISMITRPDDESLDAFVEFEPLKLVVDFANRLFAQVRNVNKGLMEFDGRGEFSGYMGANEVVFNVVDYVWKLISTQAQRARMELFVPTEYNNLALDNDGFIYVTNSTGTGTDVTSTTIDPVRRLNAMGQDILIRNGYEDPIGDIAITTVTGNSGGIAGPSRFIDVVAFDNDSYACFDATRGRIFMYDFQGNLLYAFGGLGNREGCFLIPVALDRMGSALYALDSRSGAVTRFDLTTYGAKINLALDEYKTGRYESSATVWEEVLKMNGNYDLAYIGIGRAALRQGDYERAMKYFKLKHFRQGYGRAFQLYRKQWVERNLWKILVILGLLLVVPPAIKYSIRTVREIREA</sequence>